<keyword evidence="7" id="KW-0862">Zinc</keyword>
<comment type="cofactor">
    <cofactor evidence="11">
        <name>a divalent metal cation</name>
        <dbReference type="ChEBI" id="CHEBI:60240"/>
    </cofactor>
</comment>
<dbReference type="Gene3D" id="3.30.40.10">
    <property type="entry name" value="Zinc/RING finger domain, C3HC4 (zinc finger)"/>
    <property type="match status" value="1"/>
</dbReference>
<keyword evidence="10 11" id="KW-0539">Nucleus</keyword>
<evidence type="ECO:0000256" key="6">
    <source>
        <dbReference type="ARBA" id="ARBA00022801"/>
    </source>
</evidence>
<evidence type="ECO:0000313" key="14">
    <source>
        <dbReference type="Proteomes" id="UP000791440"/>
    </source>
</evidence>
<dbReference type="FunFam" id="3.40.1440.10:FF:000008">
    <property type="entry name" value="Structure-specific endonuclease subunit SLX1 homolog"/>
    <property type="match status" value="1"/>
</dbReference>
<reference evidence="13" key="2">
    <citation type="submission" date="2020-12" db="EMBL/GenBank/DDBJ databases">
        <authorList>
            <person name="Kanost M."/>
        </authorList>
    </citation>
    <scope>NUCLEOTIDE SEQUENCE</scope>
</reference>
<reference evidence="13" key="1">
    <citation type="journal article" date="2016" name="Insect Biochem. Mol. Biol.">
        <title>Multifaceted biological insights from a draft genome sequence of the tobacco hornworm moth, Manduca sexta.</title>
        <authorList>
            <person name="Kanost M.R."/>
            <person name="Arrese E.L."/>
            <person name="Cao X."/>
            <person name="Chen Y.R."/>
            <person name="Chellapilla S."/>
            <person name="Goldsmith M.R."/>
            <person name="Grosse-Wilde E."/>
            <person name="Heckel D.G."/>
            <person name="Herndon N."/>
            <person name="Jiang H."/>
            <person name="Papanicolaou A."/>
            <person name="Qu J."/>
            <person name="Soulages J.L."/>
            <person name="Vogel H."/>
            <person name="Walters J."/>
            <person name="Waterhouse R.M."/>
            <person name="Ahn S.J."/>
            <person name="Almeida F.C."/>
            <person name="An C."/>
            <person name="Aqrawi P."/>
            <person name="Bretschneider A."/>
            <person name="Bryant W.B."/>
            <person name="Bucks S."/>
            <person name="Chao H."/>
            <person name="Chevignon G."/>
            <person name="Christen J.M."/>
            <person name="Clarke D.F."/>
            <person name="Dittmer N.T."/>
            <person name="Ferguson L.C.F."/>
            <person name="Garavelou S."/>
            <person name="Gordon K.H.J."/>
            <person name="Gunaratna R.T."/>
            <person name="Han Y."/>
            <person name="Hauser F."/>
            <person name="He Y."/>
            <person name="Heidel-Fischer H."/>
            <person name="Hirsh A."/>
            <person name="Hu Y."/>
            <person name="Jiang H."/>
            <person name="Kalra D."/>
            <person name="Klinner C."/>
            <person name="Konig C."/>
            <person name="Kovar C."/>
            <person name="Kroll A.R."/>
            <person name="Kuwar S.S."/>
            <person name="Lee S.L."/>
            <person name="Lehman R."/>
            <person name="Li K."/>
            <person name="Li Z."/>
            <person name="Liang H."/>
            <person name="Lovelace S."/>
            <person name="Lu Z."/>
            <person name="Mansfield J.H."/>
            <person name="McCulloch K.J."/>
            <person name="Mathew T."/>
            <person name="Morton B."/>
            <person name="Muzny D.M."/>
            <person name="Neunemann D."/>
            <person name="Ongeri F."/>
            <person name="Pauchet Y."/>
            <person name="Pu L.L."/>
            <person name="Pyrousis I."/>
            <person name="Rao X.J."/>
            <person name="Redding A."/>
            <person name="Roesel C."/>
            <person name="Sanchez-Gracia A."/>
            <person name="Schaack S."/>
            <person name="Shukla A."/>
            <person name="Tetreau G."/>
            <person name="Wang Y."/>
            <person name="Xiong G.H."/>
            <person name="Traut W."/>
            <person name="Walsh T.K."/>
            <person name="Worley K.C."/>
            <person name="Wu D."/>
            <person name="Wu W."/>
            <person name="Wu Y.Q."/>
            <person name="Zhang X."/>
            <person name="Zou Z."/>
            <person name="Zucker H."/>
            <person name="Briscoe A.D."/>
            <person name="Burmester T."/>
            <person name="Clem R.J."/>
            <person name="Feyereisen R."/>
            <person name="Grimmelikhuijzen C.J.P."/>
            <person name="Hamodrakas S.J."/>
            <person name="Hansson B.S."/>
            <person name="Huguet E."/>
            <person name="Jermiin L.S."/>
            <person name="Lan Q."/>
            <person name="Lehman H.K."/>
            <person name="Lorenzen M."/>
            <person name="Merzendorfer H."/>
            <person name="Michalopoulos I."/>
            <person name="Morton D.B."/>
            <person name="Muthukrishnan S."/>
            <person name="Oakeshott J.G."/>
            <person name="Palmer W."/>
            <person name="Park Y."/>
            <person name="Passarelli A.L."/>
            <person name="Rozas J."/>
            <person name="Schwartz L.M."/>
            <person name="Smith W."/>
            <person name="Southgate A."/>
            <person name="Vilcinskas A."/>
            <person name="Vogt R."/>
            <person name="Wang P."/>
            <person name="Werren J."/>
            <person name="Yu X.Q."/>
            <person name="Zhou J.J."/>
            <person name="Brown S.J."/>
            <person name="Scherer S.E."/>
            <person name="Richards S."/>
            <person name="Blissard G.W."/>
        </authorList>
    </citation>
    <scope>NUCLEOTIDE SEQUENCE</scope>
</reference>
<dbReference type="Gene3D" id="3.40.1440.10">
    <property type="entry name" value="GIY-YIG endonuclease"/>
    <property type="match status" value="1"/>
</dbReference>
<evidence type="ECO:0000256" key="2">
    <source>
        <dbReference type="ARBA" id="ARBA00022723"/>
    </source>
</evidence>
<keyword evidence="4 11" id="KW-0227">DNA damage</keyword>
<keyword evidence="9 11" id="KW-0234">DNA repair</keyword>
<accession>A0A922CL15</accession>
<gene>
    <name evidence="13" type="ORF">O3G_MSEX006221</name>
</gene>
<evidence type="ECO:0000256" key="4">
    <source>
        <dbReference type="ARBA" id="ARBA00022763"/>
    </source>
</evidence>
<dbReference type="PANTHER" id="PTHR20208:SF10">
    <property type="entry name" value="STRUCTURE-SPECIFIC ENDONUCLEASE SUBUNIT SLX1"/>
    <property type="match status" value="1"/>
</dbReference>
<feature type="domain" description="GIY-YIG" evidence="12">
    <location>
        <begin position="9"/>
        <end position="96"/>
    </location>
</feature>
<name>A0A922CL15_MANSE</name>
<dbReference type="PANTHER" id="PTHR20208">
    <property type="entry name" value="STRUCTURE-SPECIFIC ENDONUCLEASE SUBUNIT SLX1"/>
    <property type="match status" value="1"/>
</dbReference>
<evidence type="ECO:0000256" key="11">
    <source>
        <dbReference type="HAMAP-Rule" id="MF_03100"/>
    </source>
</evidence>
<keyword evidence="8 11" id="KW-0233">DNA recombination</keyword>
<dbReference type="EMBL" id="JH668378">
    <property type="protein sequence ID" value="KAG6449779.1"/>
    <property type="molecule type" value="Genomic_DNA"/>
</dbReference>
<dbReference type="InterPro" id="IPR048749">
    <property type="entry name" value="SLX1_C"/>
</dbReference>
<dbReference type="InterPro" id="IPR035901">
    <property type="entry name" value="GIY-YIG_endonuc_sf"/>
</dbReference>
<comment type="function">
    <text evidence="11">Catalytic subunit of a heterodimeric structure-specific endonuclease that resolves DNA secondary structures generated during DNA repair and recombination. Has endonuclease activity towards branched DNA substrates, introducing single-strand cuts in duplex DNA close to junctions with ss-DNA.</text>
</comment>
<dbReference type="GO" id="GO:0017108">
    <property type="term" value="F:5'-flap endonuclease activity"/>
    <property type="evidence" value="ECO:0007669"/>
    <property type="project" value="InterPro"/>
</dbReference>
<dbReference type="Pfam" id="PF21202">
    <property type="entry name" value="SLX1_C"/>
    <property type="match status" value="1"/>
</dbReference>
<keyword evidence="2" id="KW-0479">Metal-binding</keyword>
<proteinExistence type="inferred from homology"/>
<dbReference type="AlphaFoldDB" id="A0A922CL15"/>
<dbReference type="InterPro" id="IPR050381">
    <property type="entry name" value="SLX1_endonuclease"/>
</dbReference>
<keyword evidence="14" id="KW-1185">Reference proteome</keyword>
<evidence type="ECO:0000256" key="1">
    <source>
        <dbReference type="ARBA" id="ARBA00022722"/>
    </source>
</evidence>
<dbReference type="InterPro" id="IPR027520">
    <property type="entry name" value="Slx1"/>
</dbReference>
<dbReference type="SUPFAM" id="SSF82771">
    <property type="entry name" value="GIY-YIG endonuclease"/>
    <property type="match status" value="1"/>
</dbReference>
<comment type="subunit">
    <text evidence="11">Forms a heterodimer with a member of the SLX4 family.</text>
</comment>
<keyword evidence="6 11" id="KW-0378">Hydrolase</keyword>
<protein>
    <recommendedName>
        <fullName evidence="11">Structure-specific endonuclease subunit SLX1 homolog</fullName>
        <ecNumber evidence="11">3.1.-.-</ecNumber>
    </recommendedName>
</protein>
<comment type="caution">
    <text evidence="11">Lacks conserved residue(s) required for the propagation of feature annotation.</text>
</comment>
<evidence type="ECO:0000256" key="3">
    <source>
        <dbReference type="ARBA" id="ARBA00022759"/>
    </source>
</evidence>
<comment type="caution">
    <text evidence="13">The sequence shown here is derived from an EMBL/GenBank/DDBJ whole genome shotgun (WGS) entry which is preliminary data.</text>
</comment>
<evidence type="ECO:0000256" key="5">
    <source>
        <dbReference type="ARBA" id="ARBA00022771"/>
    </source>
</evidence>
<comment type="similarity">
    <text evidence="11">Belongs to the SLX1 family.</text>
</comment>
<dbReference type="GO" id="GO:0008270">
    <property type="term" value="F:zinc ion binding"/>
    <property type="evidence" value="ECO:0007669"/>
    <property type="project" value="UniProtKB-KW"/>
</dbReference>
<dbReference type="CDD" id="cd10455">
    <property type="entry name" value="GIY-YIG_SLX1"/>
    <property type="match status" value="1"/>
</dbReference>
<evidence type="ECO:0000256" key="9">
    <source>
        <dbReference type="ARBA" id="ARBA00023204"/>
    </source>
</evidence>
<evidence type="ECO:0000256" key="8">
    <source>
        <dbReference type="ARBA" id="ARBA00023172"/>
    </source>
</evidence>
<dbReference type="PROSITE" id="PS50164">
    <property type="entry name" value="GIY_YIG"/>
    <property type="match status" value="1"/>
</dbReference>
<sequence length="355" mass="40767">MTEPELVEDFFGVYLLYCLNPKYKGRTYIGYTRDPNRRIMQHNRGTWAGGAHRTNNKGPWKMVLIVHGFPNNISALRFEWAWQNPTKTIRLQHLNLIKIPRKETEYKFKLRVLSEMLRVGPWYRLPLSVRWLETEYIEEFLIERKPPDHMVICQGPIKSKNLKKSTKCIELKNEECLLCSKYIADSQTRITCLNSTCKLKSHITCLADLFLSPGEYIPVRGKCPFCNTVLKWGELIRKMKGCGNEDGQIKSNEVSGGKDMSNIDIGPTSAMSHVDKASEVELLSDDDMSDLDRMSEEDIVLGDNMSDDDKVSEVDISDDDIVADVDTAPKADTLKKSYEKNTDDYPSWFDDCEDL</sequence>
<keyword evidence="1 11" id="KW-0540">Nuclease</keyword>
<dbReference type="HAMAP" id="MF_03100">
    <property type="entry name" value="Endonuc_su_Slx1"/>
    <property type="match status" value="1"/>
</dbReference>
<dbReference type="Pfam" id="PF01541">
    <property type="entry name" value="GIY-YIG"/>
    <property type="match status" value="1"/>
</dbReference>
<organism evidence="13 14">
    <name type="scientific">Manduca sexta</name>
    <name type="common">Tobacco hawkmoth</name>
    <name type="synonym">Tobacco hornworm</name>
    <dbReference type="NCBI Taxonomy" id="7130"/>
    <lineage>
        <taxon>Eukaryota</taxon>
        <taxon>Metazoa</taxon>
        <taxon>Ecdysozoa</taxon>
        <taxon>Arthropoda</taxon>
        <taxon>Hexapoda</taxon>
        <taxon>Insecta</taxon>
        <taxon>Pterygota</taxon>
        <taxon>Neoptera</taxon>
        <taxon>Endopterygota</taxon>
        <taxon>Lepidoptera</taxon>
        <taxon>Glossata</taxon>
        <taxon>Ditrysia</taxon>
        <taxon>Bombycoidea</taxon>
        <taxon>Sphingidae</taxon>
        <taxon>Sphinginae</taxon>
        <taxon>Sphingini</taxon>
        <taxon>Manduca</taxon>
    </lineage>
</organism>
<evidence type="ECO:0000256" key="7">
    <source>
        <dbReference type="ARBA" id="ARBA00022833"/>
    </source>
</evidence>
<comment type="subcellular location">
    <subcellularLocation>
        <location evidence="11">Nucleus</location>
    </subcellularLocation>
</comment>
<dbReference type="InterPro" id="IPR013083">
    <property type="entry name" value="Znf_RING/FYVE/PHD"/>
</dbReference>
<dbReference type="EC" id="3.1.-.-" evidence="11"/>
<dbReference type="Proteomes" id="UP000791440">
    <property type="component" value="Unassembled WGS sequence"/>
</dbReference>
<dbReference type="GO" id="GO:0008821">
    <property type="term" value="F:crossover junction DNA endonuclease activity"/>
    <property type="evidence" value="ECO:0007669"/>
    <property type="project" value="TreeGrafter"/>
</dbReference>
<dbReference type="InterPro" id="IPR000305">
    <property type="entry name" value="GIY-YIG_endonuc"/>
</dbReference>
<evidence type="ECO:0000259" key="12">
    <source>
        <dbReference type="PROSITE" id="PS50164"/>
    </source>
</evidence>
<evidence type="ECO:0000256" key="10">
    <source>
        <dbReference type="ARBA" id="ARBA00023242"/>
    </source>
</evidence>
<evidence type="ECO:0000313" key="13">
    <source>
        <dbReference type="EMBL" id="KAG6449779.1"/>
    </source>
</evidence>
<dbReference type="SMART" id="SM00465">
    <property type="entry name" value="GIYc"/>
    <property type="match status" value="1"/>
</dbReference>
<keyword evidence="3 11" id="KW-0255">Endonuclease</keyword>
<dbReference type="GO" id="GO:0000724">
    <property type="term" value="P:double-strand break repair via homologous recombination"/>
    <property type="evidence" value="ECO:0007669"/>
    <property type="project" value="TreeGrafter"/>
</dbReference>
<dbReference type="GO" id="GO:0033557">
    <property type="term" value="C:Slx1-Slx4 complex"/>
    <property type="evidence" value="ECO:0007669"/>
    <property type="project" value="UniProtKB-UniRule"/>
</dbReference>
<keyword evidence="5" id="KW-0863">Zinc-finger</keyword>